<proteinExistence type="predicted"/>
<dbReference type="OrthoDB" id="6054389at2"/>
<name>A0A498CIK0_9GAMM</name>
<accession>A0A498CIK0</accession>
<evidence type="ECO:0000313" key="1">
    <source>
        <dbReference type="EMBL" id="RLK56220.1"/>
    </source>
</evidence>
<protein>
    <submittedName>
        <fullName evidence="1">Uncharacterized protein</fullName>
    </submittedName>
</protein>
<dbReference type="EMBL" id="RCDC01000004">
    <property type="protein sequence ID" value="RLK56220.1"/>
    <property type="molecule type" value="Genomic_DNA"/>
</dbReference>
<dbReference type="RefSeq" id="WP_121037173.1">
    <property type="nucleotide sequence ID" value="NZ_RCDC01000004.1"/>
</dbReference>
<evidence type="ECO:0000313" key="2">
    <source>
        <dbReference type="Proteomes" id="UP000274786"/>
    </source>
</evidence>
<organism evidence="1 2">
    <name type="scientific">Stenotrophomonas rhizophila</name>
    <dbReference type="NCBI Taxonomy" id="216778"/>
    <lineage>
        <taxon>Bacteria</taxon>
        <taxon>Pseudomonadati</taxon>
        <taxon>Pseudomonadota</taxon>
        <taxon>Gammaproteobacteria</taxon>
        <taxon>Lysobacterales</taxon>
        <taxon>Lysobacteraceae</taxon>
        <taxon>Stenotrophomonas</taxon>
    </lineage>
</organism>
<gene>
    <name evidence="1" type="ORF">BCL79_0603</name>
</gene>
<comment type="caution">
    <text evidence="1">The sequence shown here is derived from an EMBL/GenBank/DDBJ whole genome shotgun (WGS) entry which is preliminary data.</text>
</comment>
<sequence>MPKVRVPLHQNPRNFATVDTEATNGAQVGRNLYGPDGQLLTAAQVINPAGGLSGGSSSIGATVWKLIREVPTNIKNLAALIGMGFVTRSDDGEFHTRTIQQGTGVQVTNGDGATGNPAVGLSTEALESLALADSAVQQIIEGEGVEVDSSDPQRPIISTDSTAFLYPQLFSQAGEALTDQQGRPLRQNTPSIPYEYLTGPGTGFLQRDASGVWSLSTLNALPPMTLVVANALTGVADFQMVAITDLAGGREPCWYDSTVASGTKWRRFSDRSIAN</sequence>
<dbReference type="AlphaFoldDB" id="A0A498CIK0"/>
<reference evidence="1 2" key="1">
    <citation type="submission" date="2018-10" db="EMBL/GenBank/DDBJ databases">
        <title>Comparative analysis of microorganisms from saline springs in Andes Mountain Range, Colombia.</title>
        <authorList>
            <person name="Rubin E."/>
        </authorList>
    </citation>
    <scope>NUCLEOTIDE SEQUENCE [LARGE SCALE GENOMIC DNA]</scope>
    <source>
        <strain evidence="1 2">USBA GBX 843</strain>
    </source>
</reference>
<dbReference type="Proteomes" id="UP000274786">
    <property type="component" value="Unassembled WGS sequence"/>
</dbReference>